<gene>
    <name evidence="2" type="ordered locus">CLJ_B0649</name>
</gene>
<accession>A0A3F3A6L1</accession>
<name>A0A3F3A6L1_CLOB6</name>
<protein>
    <submittedName>
        <fullName evidence="2">Uncharacterized protein</fullName>
    </submittedName>
</protein>
<organism evidence="2 3">
    <name type="scientific">Clostridium botulinum (strain 657 / Type Ba4)</name>
    <dbReference type="NCBI Taxonomy" id="515621"/>
    <lineage>
        <taxon>Bacteria</taxon>
        <taxon>Bacillati</taxon>
        <taxon>Bacillota</taxon>
        <taxon>Clostridia</taxon>
        <taxon>Eubacteriales</taxon>
        <taxon>Clostridiaceae</taxon>
        <taxon>Clostridium</taxon>
    </lineage>
</organism>
<dbReference type="EMBL" id="CP001083">
    <property type="protein sequence ID" value="ACQ54116.1"/>
    <property type="molecule type" value="Genomic_DNA"/>
</dbReference>
<dbReference type="AlphaFoldDB" id="A0A3F3A6L1"/>
<dbReference type="Proteomes" id="UP000002333">
    <property type="component" value="Chromosome"/>
</dbReference>
<feature type="transmembrane region" description="Helical" evidence="1">
    <location>
        <begin position="158"/>
        <end position="178"/>
    </location>
</feature>
<reference evidence="3" key="2">
    <citation type="submission" date="2008-05" db="EMBL/GenBank/DDBJ databases">
        <title>Genome sequence of Clostridium botulinum Ba4 strain 657.</title>
        <authorList>
            <person name="Shrivastava S."/>
            <person name="Brown J.L."/>
            <person name="Bruce D."/>
            <person name="Detter C."/>
            <person name="Munk C."/>
            <person name="Smith L.A."/>
            <person name="Smith T.J."/>
            <person name="Sutton G."/>
            <person name="Brettin T.S."/>
        </authorList>
    </citation>
    <scope>NUCLEOTIDE SEQUENCE [LARGE SCALE GENOMIC DNA]</scope>
    <source>
        <strain evidence="3">657 / Type Ba4</strain>
    </source>
</reference>
<keyword evidence="1" id="KW-0472">Membrane</keyword>
<sequence>MGISNNTREQIDQFAKINTQNSLQKEDKTYFELLSSKTTEAINKAKKEMGKFKLNSKKYEEEVEELTGYMIDYVQDLMNKGYSEVDALEKAKVDFEVENPENPLLKDEYCEKWNHYIENMDPAIQEAIGLIYASRMFIGGAIGAIIGVFGQILFNGEILGSVLWIMLGLGFVLGLALGMSGHAKITMKHSK</sequence>
<evidence type="ECO:0000313" key="3">
    <source>
        <dbReference type="Proteomes" id="UP000002333"/>
    </source>
</evidence>
<feature type="transmembrane region" description="Helical" evidence="1">
    <location>
        <begin position="130"/>
        <end position="152"/>
    </location>
</feature>
<evidence type="ECO:0000313" key="2">
    <source>
        <dbReference type="EMBL" id="ACQ54116.1"/>
    </source>
</evidence>
<keyword evidence="1" id="KW-1133">Transmembrane helix</keyword>
<dbReference type="RefSeq" id="WP_003359847.1">
    <property type="nucleotide sequence ID" value="NC_012658.1"/>
</dbReference>
<keyword evidence="1" id="KW-0812">Transmembrane</keyword>
<reference evidence="2 3" key="1">
    <citation type="journal article" date="2007" name="PLoS ONE">
        <title>Analysis of the neurotoxin complex genes in Clostridium botulinum A1-A4 and B1 strains: BoNT/A3, /Ba4 and /B1 clusters are located within plasmids.</title>
        <authorList>
            <person name="Smith T.J."/>
            <person name="Hill K.K."/>
            <person name="Foley B.T."/>
            <person name="Detter J.C."/>
            <person name="Munk A.C."/>
            <person name="Bruce D.C."/>
            <person name="Doggett N.A."/>
            <person name="Smith L.A."/>
            <person name="Marks J.D."/>
            <person name="Xie G."/>
            <person name="Brettin T.S."/>
        </authorList>
    </citation>
    <scope>NUCLEOTIDE SEQUENCE [LARGE SCALE GENOMIC DNA]</scope>
    <source>
        <strain evidence="3">657 / Type Ba4</strain>
    </source>
</reference>
<proteinExistence type="predicted"/>
<dbReference type="KEGG" id="cbi:CLJ_B0649"/>
<evidence type="ECO:0000256" key="1">
    <source>
        <dbReference type="SAM" id="Phobius"/>
    </source>
</evidence>